<comment type="caution">
    <text evidence="2">The sequence shown here is derived from an EMBL/GenBank/DDBJ whole genome shotgun (WGS) entry which is preliminary data.</text>
</comment>
<dbReference type="SUPFAM" id="SSF53254">
    <property type="entry name" value="Phosphoglycerate mutase-like"/>
    <property type="match status" value="1"/>
</dbReference>
<dbReference type="PANTHER" id="PTHR46517:SF1">
    <property type="entry name" value="FRUCTOSE-2,6-BISPHOSPHATASE TIGAR"/>
    <property type="match status" value="1"/>
</dbReference>
<evidence type="ECO:0000313" key="2">
    <source>
        <dbReference type="EMBL" id="MFC0424010.1"/>
    </source>
</evidence>
<evidence type="ECO:0000256" key="1">
    <source>
        <dbReference type="ARBA" id="ARBA00022801"/>
    </source>
</evidence>
<dbReference type="InterPro" id="IPR051695">
    <property type="entry name" value="Phosphoglycerate_Mutase"/>
</dbReference>
<proteinExistence type="predicted"/>
<dbReference type="PANTHER" id="PTHR46517">
    <property type="entry name" value="FRUCTOSE-2,6-BISPHOSPHATASE TIGAR"/>
    <property type="match status" value="1"/>
</dbReference>
<dbReference type="Pfam" id="PF00300">
    <property type="entry name" value="His_Phos_1"/>
    <property type="match status" value="1"/>
</dbReference>
<dbReference type="RefSeq" id="WP_137645444.1">
    <property type="nucleotide sequence ID" value="NZ_BAABRM010000047.1"/>
</dbReference>
<accession>A0ABV6K3G2</accession>
<dbReference type="InterPro" id="IPR013078">
    <property type="entry name" value="His_Pase_superF_clade-1"/>
</dbReference>
<dbReference type="InterPro" id="IPR029033">
    <property type="entry name" value="His_PPase_superfam"/>
</dbReference>
<keyword evidence="3" id="KW-1185">Reference proteome</keyword>
<dbReference type="SMART" id="SM00855">
    <property type="entry name" value="PGAM"/>
    <property type="match status" value="1"/>
</dbReference>
<keyword evidence="1" id="KW-0378">Hydrolase</keyword>
<dbReference type="Proteomes" id="UP001589855">
    <property type="component" value="Unassembled WGS sequence"/>
</dbReference>
<evidence type="ECO:0000313" key="3">
    <source>
        <dbReference type="Proteomes" id="UP001589855"/>
    </source>
</evidence>
<gene>
    <name evidence="2" type="ORF">ACFFGS_07760</name>
</gene>
<protein>
    <submittedName>
        <fullName evidence="2">Histidine phosphatase family protein</fullName>
    </submittedName>
</protein>
<dbReference type="EMBL" id="JBHLUK010000065">
    <property type="protein sequence ID" value="MFC0424010.1"/>
    <property type="molecule type" value="Genomic_DNA"/>
</dbReference>
<name>A0ABV6K3G2_9LACO</name>
<dbReference type="CDD" id="cd07067">
    <property type="entry name" value="HP_PGM_like"/>
    <property type="match status" value="1"/>
</dbReference>
<reference evidence="2 3" key="1">
    <citation type="submission" date="2024-09" db="EMBL/GenBank/DDBJ databases">
        <authorList>
            <person name="Sun Q."/>
            <person name="Mori K."/>
        </authorList>
    </citation>
    <scope>NUCLEOTIDE SEQUENCE [LARGE SCALE GENOMIC DNA]</scope>
    <source>
        <strain evidence="2 3">TBRC 4575</strain>
    </source>
</reference>
<organism evidence="2 3">
    <name type="scientific">Lactiplantibacillus plajomi</name>
    <dbReference type="NCBI Taxonomy" id="1457217"/>
    <lineage>
        <taxon>Bacteria</taxon>
        <taxon>Bacillati</taxon>
        <taxon>Bacillota</taxon>
        <taxon>Bacilli</taxon>
        <taxon>Lactobacillales</taxon>
        <taxon>Lactobacillaceae</taxon>
        <taxon>Lactiplantibacillus</taxon>
    </lineage>
</organism>
<dbReference type="Gene3D" id="3.40.50.1240">
    <property type="entry name" value="Phosphoglycerate mutase-like"/>
    <property type="match status" value="1"/>
</dbReference>
<sequence>MKSINLYLVVAGATYFSQLDRFQGWSGTPLTEAGKRASAAVGDELAAVDFATAFAADTSRSVQTAEQILAVGDHRPKLQLDAALRAPFFGGFEGADRADTWSSFATRLGYASVADFASDQTPNELQTLLHDHDQTSLAEDGPDLWTRYLQGLQHVLQATPAGQTALVIVDSANLRAVIHQATGENPTKAQLRPNSWVQVGYDGDNLTIKQEN</sequence>